<evidence type="ECO:0000259" key="2">
    <source>
        <dbReference type="Pfam" id="PF20789"/>
    </source>
</evidence>
<dbReference type="InterPro" id="IPR049449">
    <property type="entry name" value="TesB_ACOT8-like_N"/>
</dbReference>
<name>G0HDB6_CORVD</name>
<dbReference type="Pfam" id="PF13622">
    <property type="entry name" value="4HBT_3"/>
    <property type="match status" value="1"/>
</dbReference>
<evidence type="ECO:0000313" key="4">
    <source>
        <dbReference type="Proteomes" id="UP000006659"/>
    </source>
</evidence>
<dbReference type="SUPFAM" id="SSF54637">
    <property type="entry name" value="Thioesterase/thiol ester dehydrase-isomerase"/>
    <property type="match status" value="2"/>
</dbReference>
<dbReference type="AlphaFoldDB" id="G0HDB6"/>
<dbReference type="CDD" id="cd03443">
    <property type="entry name" value="PaaI_thioesterase"/>
    <property type="match status" value="1"/>
</dbReference>
<evidence type="ECO:0008006" key="5">
    <source>
        <dbReference type="Google" id="ProtNLM"/>
    </source>
</evidence>
<dbReference type="KEGG" id="cva:CVAR_1438"/>
<dbReference type="Pfam" id="PF20789">
    <property type="entry name" value="4HBT_3C"/>
    <property type="match status" value="1"/>
</dbReference>
<dbReference type="Gene3D" id="3.10.129.10">
    <property type="entry name" value="Hotdog Thioesterase"/>
    <property type="match status" value="1"/>
</dbReference>
<protein>
    <recommendedName>
        <fullName evidence="5">Thioesterase-like superfamily</fullName>
    </recommendedName>
</protein>
<feature type="domain" description="Acyl-CoA thioesterase-like N-terminal HotDog" evidence="1">
    <location>
        <begin position="49"/>
        <end position="131"/>
    </location>
</feature>
<evidence type="ECO:0000259" key="1">
    <source>
        <dbReference type="Pfam" id="PF13622"/>
    </source>
</evidence>
<gene>
    <name evidence="3" type="ordered locus">CVAR_1438</name>
</gene>
<accession>G0HDB6</accession>
<dbReference type="InterPro" id="IPR049450">
    <property type="entry name" value="ACOT8-like_C"/>
</dbReference>
<evidence type="ECO:0000313" key="3">
    <source>
        <dbReference type="EMBL" id="AEK36790.1"/>
    </source>
</evidence>
<dbReference type="STRING" id="858619.CVAR_1438"/>
<organism evidence="3 4">
    <name type="scientific">Corynebacterium variabile (strain DSM 44702 / CIP 107183 / JCM 12073 / NCIMB 30131)</name>
    <name type="common">Corynebacterium mooreparkense</name>
    <dbReference type="NCBI Taxonomy" id="858619"/>
    <lineage>
        <taxon>Bacteria</taxon>
        <taxon>Bacillati</taxon>
        <taxon>Actinomycetota</taxon>
        <taxon>Actinomycetes</taxon>
        <taxon>Mycobacteriales</taxon>
        <taxon>Corynebacteriaceae</taxon>
        <taxon>Corynebacterium</taxon>
    </lineage>
</organism>
<dbReference type="eggNOG" id="COG2050">
    <property type="taxonomic scope" value="Bacteria"/>
</dbReference>
<proteinExistence type="predicted"/>
<sequence>MPPRFRTGEPPVQFGSMTEITQGYFLPGDVATDDDGTRHRDFTATPETESPWGHGFQHGAPPSALVTHLLESVAPADGRLARVSVDLLGAVPLGLLHTSARVIRPGRRICLVEAVVTDPEGRDVARGTGWWVHHVETTAVEKTVADPVTPRDECTVSDPEDPTSFLSMWASGYIDTLEVYSAPGQAWVRSPMSVVAGVPDSPWVRLMGVADTANGTNPTLNPREWQFMNTDITVCLHRLPRGEWTGIVADANYGPDGVGLTVARLYDEEGPVGTCNQALMINPL</sequence>
<dbReference type="Proteomes" id="UP000006659">
    <property type="component" value="Chromosome"/>
</dbReference>
<dbReference type="HOGENOM" id="CLU_074337_1_0_11"/>
<dbReference type="InterPro" id="IPR029069">
    <property type="entry name" value="HotDog_dom_sf"/>
</dbReference>
<feature type="domain" description="Acyl-CoA thioesterase-like C-terminal" evidence="2">
    <location>
        <begin position="185"/>
        <end position="281"/>
    </location>
</feature>
<reference evidence="3 4" key="1">
    <citation type="journal article" date="2011" name="BMC Genomics">
        <title>Complete genome sequence of Corynebacterium variabile DSM 44702 isolated from the surface of smear-ripened cheeses and insights into cheese ripening and flavor generation.</title>
        <authorList>
            <person name="Schroeder J."/>
            <person name="Maus I."/>
            <person name="Trost E."/>
            <person name="Tauch A."/>
        </authorList>
    </citation>
    <scope>NUCLEOTIDE SEQUENCE [LARGE SCALE GENOMIC DNA]</scope>
    <source>
        <strain evidence="4">DSM 44702 / JCM 12073 / NCIMB 30131</strain>
    </source>
</reference>
<dbReference type="EMBL" id="CP002917">
    <property type="protein sequence ID" value="AEK36790.1"/>
    <property type="molecule type" value="Genomic_DNA"/>
</dbReference>